<dbReference type="Pfam" id="PF09474">
    <property type="entry name" value="Type_III_YscX"/>
    <property type="match status" value="1"/>
</dbReference>
<dbReference type="AlphaFoldDB" id="A0A9D1QYX8"/>
<evidence type="ECO:0000313" key="2">
    <source>
        <dbReference type="Proteomes" id="UP000824264"/>
    </source>
</evidence>
<dbReference type="InterPro" id="IPR012672">
    <property type="entry name" value="T3SS_YscX"/>
</dbReference>
<reference evidence="1" key="2">
    <citation type="submission" date="2021-04" db="EMBL/GenBank/DDBJ databases">
        <authorList>
            <person name="Gilroy R."/>
        </authorList>
    </citation>
    <scope>NUCLEOTIDE SEQUENCE</scope>
    <source>
        <strain evidence="1">ChiSxjej5B17-1746</strain>
    </source>
</reference>
<dbReference type="EMBL" id="DXGI01000071">
    <property type="protein sequence ID" value="HIW77875.1"/>
    <property type="molecule type" value="Genomic_DNA"/>
</dbReference>
<reference evidence="1" key="1">
    <citation type="journal article" date="2021" name="PeerJ">
        <title>Extensive microbial diversity within the chicken gut microbiome revealed by metagenomics and culture.</title>
        <authorList>
            <person name="Gilroy R."/>
            <person name="Ravi A."/>
            <person name="Getino M."/>
            <person name="Pursley I."/>
            <person name="Horton D.L."/>
            <person name="Alikhan N.F."/>
            <person name="Baker D."/>
            <person name="Gharbi K."/>
            <person name="Hall N."/>
            <person name="Watson M."/>
            <person name="Adriaenssens E.M."/>
            <person name="Foster-Nyarko E."/>
            <person name="Jarju S."/>
            <person name="Secka A."/>
            <person name="Antonio M."/>
            <person name="Oren A."/>
            <person name="Chaudhuri R.R."/>
            <person name="La Ragione R."/>
            <person name="Hildebrand F."/>
            <person name="Pallen M.J."/>
        </authorList>
    </citation>
    <scope>NUCLEOTIDE SEQUENCE</scope>
    <source>
        <strain evidence="1">ChiSxjej5B17-1746</strain>
    </source>
</reference>
<gene>
    <name evidence="1" type="ORF">H9874_01850</name>
</gene>
<dbReference type="Proteomes" id="UP000824264">
    <property type="component" value="Unassembled WGS sequence"/>
</dbReference>
<sequence length="121" mass="12835">MTKVNLFDASVGIQNVMDSPATAQGIPTARPLAANVLREAGLEELYFPSNARHLLEQALCPDAGDGDLLRPEIFSANLAACRDALKDSADPAVRALVEDELGPLLENQSLLKAYMGLMIGG</sequence>
<comment type="caution">
    <text evidence="1">The sequence shown here is derived from an EMBL/GenBank/DDBJ whole genome shotgun (WGS) entry which is preliminary data.</text>
</comment>
<name>A0A9D1QYX8_9BACT</name>
<evidence type="ECO:0000313" key="1">
    <source>
        <dbReference type="EMBL" id="HIW77875.1"/>
    </source>
</evidence>
<organism evidence="1 2">
    <name type="scientific">Candidatus Bilophila faecipullorum</name>
    <dbReference type="NCBI Taxonomy" id="2838482"/>
    <lineage>
        <taxon>Bacteria</taxon>
        <taxon>Pseudomonadati</taxon>
        <taxon>Thermodesulfobacteriota</taxon>
        <taxon>Desulfovibrionia</taxon>
        <taxon>Desulfovibrionales</taxon>
        <taxon>Desulfovibrionaceae</taxon>
        <taxon>Bilophila</taxon>
    </lineage>
</organism>
<protein>
    <submittedName>
        <fullName evidence="1">Type III secretion protein</fullName>
    </submittedName>
</protein>
<accession>A0A9D1QYX8</accession>
<proteinExistence type="predicted"/>